<reference evidence="1" key="2">
    <citation type="submission" date="2020-11" db="EMBL/GenBank/DDBJ databases">
        <authorList>
            <person name="McCartney M.A."/>
            <person name="Auch B."/>
            <person name="Kono T."/>
            <person name="Mallez S."/>
            <person name="Becker A."/>
            <person name="Gohl D.M."/>
            <person name="Silverstein K.A.T."/>
            <person name="Koren S."/>
            <person name="Bechman K.B."/>
            <person name="Herman A."/>
            <person name="Abrahante J.E."/>
            <person name="Garbe J."/>
        </authorList>
    </citation>
    <scope>NUCLEOTIDE SEQUENCE</scope>
    <source>
        <strain evidence="1">Duluth1</strain>
        <tissue evidence="1">Whole animal</tissue>
    </source>
</reference>
<reference evidence="1" key="1">
    <citation type="journal article" date="2019" name="bioRxiv">
        <title>The Genome of the Zebra Mussel, Dreissena polymorpha: A Resource for Invasive Species Research.</title>
        <authorList>
            <person name="McCartney M.A."/>
            <person name="Auch B."/>
            <person name="Kono T."/>
            <person name="Mallez S."/>
            <person name="Zhang Y."/>
            <person name="Obille A."/>
            <person name="Becker A."/>
            <person name="Abrahante J.E."/>
            <person name="Garbe J."/>
            <person name="Badalamenti J.P."/>
            <person name="Herman A."/>
            <person name="Mangelson H."/>
            <person name="Liachko I."/>
            <person name="Sullivan S."/>
            <person name="Sone E.D."/>
            <person name="Koren S."/>
            <person name="Silverstein K.A.T."/>
            <person name="Beckman K.B."/>
            <person name="Gohl D.M."/>
        </authorList>
    </citation>
    <scope>NUCLEOTIDE SEQUENCE</scope>
    <source>
        <strain evidence="1">Duluth1</strain>
        <tissue evidence="1">Whole animal</tissue>
    </source>
</reference>
<keyword evidence="2" id="KW-1185">Reference proteome</keyword>
<organism evidence="1 2">
    <name type="scientific">Dreissena polymorpha</name>
    <name type="common">Zebra mussel</name>
    <name type="synonym">Mytilus polymorpha</name>
    <dbReference type="NCBI Taxonomy" id="45954"/>
    <lineage>
        <taxon>Eukaryota</taxon>
        <taxon>Metazoa</taxon>
        <taxon>Spiralia</taxon>
        <taxon>Lophotrochozoa</taxon>
        <taxon>Mollusca</taxon>
        <taxon>Bivalvia</taxon>
        <taxon>Autobranchia</taxon>
        <taxon>Heteroconchia</taxon>
        <taxon>Euheterodonta</taxon>
        <taxon>Imparidentia</taxon>
        <taxon>Neoheterodontei</taxon>
        <taxon>Myida</taxon>
        <taxon>Dreissenoidea</taxon>
        <taxon>Dreissenidae</taxon>
        <taxon>Dreissena</taxon>
    </lineage>
</organism>
<evidence type="ECO:0000313" key="1">
    <source>
        <dbReference type="EMBL" id="KAH3692461.1"/>
    </source>
</evidence>
<dbReference type="AlphaFoldDB" id="A0A9D3Y3G0"/>
<gene>
    <name evidence="1" type="ORF">DPMN_194302</name>
</gene>
<name>A0A9D3Y3G0_DREPO</name>
<accession>A0A9D3Y3G0</accession>
<dbReference type="Proteomes" id="UP000828390">
    <property type="component" value="Unassembled WGS sequence"/>
</dbReference>
<proteinExistence type="predicted"/>
<sequence length="57" mass="6036">MICSTVGGAIVCVGVACPDEATEATMFCRDVFKNWFDPATASRVGVETEGEGKSMPY</sequence>
<evidence type="ECO:0000313" key="2">
    <source>
        <dbReference type="Proteomes" id="UP000828390"/>
    </source>
</evidence>
<dbReference type="EMBL" id="JAIWYP010000022">
    <property type="protein sequence ID" value="KAH3692461.1"/>
    <property type="molecule type" value="Genomic_DNA"/>
</dbReference>
<comment type="caution">
    <text evidence="1">The sequence shown here is derived from an EMBL/GenBank/DDBJ whole genome shotgun (WGS) entry which is preliminary data.</text>
</comment>
<protein>
    <submittedName>
        <fullName evidence="1">Uncharacterized protein</fullName>
    </submittedName>
</protein>